<dbReference type="OrthoDB" id="517700at2"/>
<evidence type="ECO:0000313" key="1">
    <source>
        <dbReference type="EMBL" id="AFZ56516.1"/>
    </source>
</evidence>
<dbReference type="AlphaFoldDB" id="K9ZBF0"/>
<dbReference type="EMBL" id="CP003659">
    <property type="protein sequence ID" value="AFZ56516.1"/>
    <property type="molecule type" value="Genomic_DNA"/>
</dbReference>
<reference evidence="2" key="1">
    <citation type="journal article" date="2013" name="Proc. Natl. Acad. Sci. U.S.A.">
        <title>Improving the coverage of the cyanobacterial phylum using diversity-driven genome sequencing.</title>
        <authorList>
            <person name="Shih P.M."/>
            <person name="Wu D."/>
            <person name="Latifi A."/>
            <person name="Axen S.D."/>
            <person name="Fewer D.P."/>
            <person name="Talla E."/>
            <person name="Calteau A."/>
            <person name="Cai F."/>
            <person name="Tandeau de Marsac N."/>
            <person name="Rippka R."/>
            <person name="Herdman M."/>
            <person name="Sivonen K."/>
            <person name="Coursin T."/>
            <person name="Laurent T."/>
            <person name="Goodwin L."/>
            <person name="Nolan M."/>
            <person name="Davenport K.W."/>
            <person name="Han C.S."/>
            <person name="Rubin E.M."/>
            <person name="Eisen J.A."/>
            <person name="Woyke T."/>
            <person name="Gugger M."/>
            <person name="Kerfeld C.A."/>
        </authorList>
    </citation>
    <scope>NUCLEOTIDE SEQUENCE [LARGE SCALE GENOMIC DNA]</scope>
    <source>
        <strain evidence="2">ATCC 27899 / PCC 7122</strain>
    </source>
</reference>
<protein>
    <submittedName>
        <fullName evidence="1">Uncharacterized protein</fullName>
    </submittedName>
</protein>
<dbReference type="KEGG" id="acy:Anacy_0940"/>
<dbReference type="HOGENOM" id="CLU_1388980_0_0_3"/>
<organism evidence="1 2">
    <name type="scientific">Anabaena cylindrica (strain ATCC 27899 / PCC 7122)</name>
    <dbReference type="NCBI Taxonomy" id="272123"/>
    <lineage>
        <taxon>Bacteria</taxon>
        <taxon>Bacillati</taxon>
        <taxon>Cyanobacteriota</taxon>
        <taxon>Cyanophyceae</taxon>
        <taxon>Nostocales</taxon>
        <taxon>Nostocaceae</taxon>
        <taxon>Anabaena</taxon>
    </lineage>
</organism>
<dbReference type="eggNOG" id="ENOG5032FVA">
    <property type="taxonomic scope" value="Bacteria"/>
</dbReference>
<dbReference type="Proteomes" id="UP000010474">
    <property type="component" value="Chromosome"/>
</dbReference>
<sequence>MKQIIRSNAVETPSQRGILEIKLSDLHSRQASIQESPVLSPRLTLSVLNKSSDIGIKNTDNRSTSFQTEVLSALLYLVWWSKLDFLPTVVVWVCTGKILQVSHTQVKQITSGIPQTSSKTQTLGVIIARAEPAPPRALALKVYLLKLLPNVQKKTQLVAKMTQPKTWLNSIYTQRKQQSHFRSSFFHWELREPLLS</sequence>
<name>K9ZBF0_ANACC</name>
<accession>K9ZBF0</accession>
<dbReference type="PATRIC" id="fig|272123.3.peg.1028"/>
<gene>
    <name evidence="1" type="ordered locus">Anacy_0940</name>
</gene>
<evidence type="ECO:0000313" key="2">
    <source>
        <dbReference type="Proteomes" id="UP000010474"/>
    </source>
</evidence>
<dbReference type="RefSeq" id="WP_015213168.1">
    <property type="nucleotide sequence ID" value="NC_019771.1"/>
</dbReference>
<keyword evidence="2" id="KW-1185">Reference proteome</keyword>
<proteinExistence type="predicted"/>